<comment type="caution">
    <text evidence="3">The sequence shown here is derived from an EMBL/GenBank/DDBJ whole genome shotgun (WGS) entry which is preliminary data.</text>
</comment>
<feature type="compositionally biased region" description="Basic residues" evidence="1">
    <location>
        <begin position="110"/>
        <end position="119"/>
    </location>
</feature>
<feature type="transmembrane region" description="Helical" evidence="2">
    <location>
        <begin position="1140"/>
        <end position="1163"/>
    </location>
</feature>
<feature type="compositionally biased region" description="Polar residues" evidence="1">
    <location>
        <begin position="122"/>
        <end position="136"/>
    </location>
</feature>
<feature type="compositionally biased region" description="Polar residues" evidence="1">
    <location>
        <begin position="749"/>
        <end position="765"/>
    </location>
</feature>
<dbReference type="STRING" id="1447883.A0A2B7YYH3"/>
<dbReference type="OrthoDB" id="5034579at2759"/>
<keyword evidence="2" id="KW-1133">Transmembrane helix</keyword>
<feature type="region of interest" description="Disordered" evidence="1">
    <location>
        <begin position="188"/>
        <end position="219"/>
    </location>
</feature>
<dbReference type="PANTHER" id="PTHR38426:SF1">
    <property type="entry name" value="MAINTENANCE OF TELOMERE CAPPING PROTEIN 4"/>
    <property type="match status" value="1"/>
</dbReference>
<proteinExistence type="predicted"/>
<feature type="compositionally biased region" description="Basic and acidic residues" evidence="1">
    <location>
        <begin position="571"/>
        <end position="596"/>
    </location>
</feature>
<dbReference type="Proteomes" id="UP000224634">
    <property type="component" value="Unassembled WGS sequence"/>
</dbReference>
<feature type="compositionally biased region" description="Basic and acidic residues" evidence="1">
    <location>
        <begin position="384"/>
        <end position="409"/>
    </location>
</feature>
<feature type="compositionally biased region" description="Low complexity" evidence="1">
    <location>
        <begin position="678"/>
        <end position="697"/>
    </location>
</feature>
<dbReference type="EMBL" id="PDNA01000013">
    <property type="protein sequence ID" value="PGH26736.1"/>
    <property type="molecule type" value="Genomic_DNA"/>
</dbReference>
<protein>
    <submittedName>
        <fullName evidence="3">Uncharacterized protein</fullName>
    </submittedName>
</protein>
<reference evidence="3 4" key="1">
    <citation type="submission" date="2017-10" db="EMBL/GenBank/DDBJ databases">
        <title>Comparative genomics in systemic dimorphic fungi from Ajellomycetaceae.</title>
        <authorList>
            <person name="Munoz J.F."/>
            <person name="Mcewen J.G."/>
            <person name="Clay O.K."/>
            <person name="Cuomo C.A."/>
        </authorList>
    </citation>
    <scope>NUCLEOTIDE SEQUENCE [LARGE SCALE GENOMIC DNA]</scope>
    <source>
        <strain evidence="3 4">UAMH7299</strain>
    </source>
</reference>
<feature type="compositionally biased region" description="Polar residues" evidence="1">
    <location>
        <begin position="1"/>
        <end position="13"/>
    </location>
</feature>
<evidence type="ECO:0000313" key="4">
    <source>
        <dbReference type="Proteomes" id="UP000224634"/>
    </source>
</evidence>
<evidence type="ECO:0000313" key="3">
    <source>
        <dbReference type="EMBL" id="PGH26736.1"/>
    </source>
</evidence>
<feature type="region of interest" description="Disordered" evidence="1">
    <location>
        <begin position="1"/>
        <end position="171"/>
    </location>
</feature>
<accession>A0A2B7YYH3</accession>
<feature type="region of interest" description="Disordered" evidence="1">
    <location>
        <begin position="473"/>
        <end position="609"/>
    </location>
</feature>
<feature type="compositionally biased region" description="Basic residues" evidence="1">
    <location>
        <begin position="533"/>
        <end position="543"/>
    </location>
</feature>
<feature type="region of interest" description="Disordered" evidence="1">
    <location>
        <begin position="634"/>
        <end position="713"/>
    </location>
</feature>
<evidence type="ECO:0000256" key="2">
    <source>
        <dbReference type="SAM" id="Phobius"/>
    </source>
</evidence>
<keyword evidence="4" id="KW-1185">Reference proteome</keyword>
<feature type="compositionally biased region" description="Low complexity" evidence="1">
    <location>
        <begin position="807"/>
        <end position="823"/>
    </location>
</feature>
<feature type="compositionally biased region" description="Low complexity" evidence="1">
    <location>
        <begin position="484"/>
        <end position="506"/>
    </location>
</feature>
<keyword evidence="2" id="KW-0812">Transmembrane</keyword>
<keyword evidence="2" id="KW-0472">Membrane</keyword>
<name>A0A2B7YYH3_POLH7</name>
<feature type="region of interest" description="Disordered" evidence="1">
    <location>
        <begin position="744"/>
        <end position="777"/>
    </location>
</feature>
<feature type="compositionally biased region" description="Basic residues" evidence="1">
    <location>
        <begin position="561"/>
        <end position="570"/>
    </location>
</feature>
<dbReference type="AlphaFoldDB" id="A0A2B7YYH3"/>
<dbReference type="PANTHER" id="PTHR38426">
    <property type="entry name" value="MAINTENANCE OF TELOMERE CAPPING PROTEIN 4"/>
    <property type="match status" value="1"/>
</dbReference>
<evidence type="ECO:0000256" key="1">
    <source>
        <dbReference type="SAM" id="MobiDB-lite"/>
    </source>
</evidence>
<dbReference type="InterPro" id="IPR038769">
    <property type="entry name" value="MTC4"/>
</dbReference>
<feature type="compositionally biased region" description="Polar residues" evidence="1">
    <location>
        <begin position="206"/>
        <end position="217"/>
    </location>
</feature>
<feature type="region of interest" description="Disordered" evidence="1">
    <location>
        <begin position="806"/>
        <end position="861"/>
    </location>
</feature>
<organism evidence="3 4">
    <name type="scientific">Polytolypa hystricis (strain UAMH7299)</name>
    <dbReference type="NCBI Taxonomy" id="1447883"/>
    <lineage>
        <taxon>Eukaryota</taxon>
        <taxon>Fungi</taxon>
        <taxon>Dikarya</taxon>
        <taxon>Ascomycota</taxon>
        <taxon>Pezizomycotina</taxon>
        <taxon>Eurotiomycetes</taxon>
        <taxon>Eurotiomycetidae</taxon>
        <taxon>Onygenales</taxon>
        <taxon>Onygenales incertae sedis</taxon>
        <taxon>Polytolypa</taxon>
    </lineage>
</organism>
<feature type="region of interest" description="Disordered" evidence="1">
    <location>
        <begin position="372"/>
        <end position="414"/>
    </location>
</feature>
<gene>
    <name evidence="3" type="ORF">AJ80_01500</name>
</gene>
<feature type="compositionally biased region" description="Low complexity" evidence="1">
    <location>
        <begin position="75"/>
        <end position="92"/>
    </location>
</feature>
<sequence>MSSHAINPTQYYNAPTPDAGMDARMEDVSAAGDVDGSTPAGSSRDGEQRPQQRHKSRGHQRASSFLLQPAVPPTRSASSSRVLPRSAVPSSSSRRKREGDEPELLVPKRQSNHRQHQQRHSLASSPLATTCINASSPEAGLRGDGTSPAPGASRVTSSAAHPEVSSDAISSDSAQIVNLALNLSESRRRNVSGRAVSGASQRGRRLTSSARVPSTSPEEVYKFPSGGRNVRNYTSPDQRDSTFLSHVPGSFDYSLGGAAGPDSVDHERPPFEVSAATAARAEKAKNHFELFEEYLRLLPHLPPLPHAPSADAATSNYNQPEGRVYNPLQYIRNRKVRFREKCAIDTTSEGWEDTERVRNWIEAIVSSNTKVTRDPNQCVQLPPLRHDNSPEVSEPKSPDTPSHVDHHTAGDSSKLRRPRVDWITSPADLIADVAWLEKDANKLKIEDRDGDKIYDSSAKLKAVPLQELPSLLHPPSIVEDQATPGEGLLEPPGELPSFHSALSDGNRSSDRGRRRRKLKNSISLPSQSGSRDRTKHRWRKALSRSRSSSSDSTSDDDGGHRGRRHFPRLSRKADKELEASDNERQRPSLDIAKPEPAEFITSTDPDRAVDRFEDAKPSTAAYHAMLSSVDSHKYSSSVSSSHSDRRNGSASKVLYDEGDSRRASLSDPALATYGLAALSPPESRTTSPTRTPLSRLLDPFNPSSDKSKSHSDLHDEVYQTPTRIAPYHRFNQYGVPIYSFEPHKFGHSRGQSNTSFIESSPSDASPTKGPKGSESRLRGIFKGGRIAEIMGNEVSRVGDFIWKKEPSGLSHSRQSSSASSNQSEYLDADEEKVEEAGKPKIYVSEPGSHMEDSIGPLRSELGESEPYHFLNLPHFRSTFQSNQQDGYFRKRHMPSDAEADGLNASRGDLGVDAQSALLSPGILSRETSQDDEIYRIVTRDRPPVTGLSALEASSPATARRPTLTEATRNWSLSSHSITQVQNGSHTDRREIARVRAHLLSSGIKALEIRRQADTIRDPPPIILQRCIQPDNSIPRVAWSEEVTTVARSLKFTFENEVCAVRQSMNAFSSSTCPDLLRSLEQLEHLVTSSFSPRIRAVTAEAEALTSELATTNTLAIKHLNTALDKGLRKRKRRFRWVSRAGFVLLEWVVVGAMWWVWMVVMVWKVLRGLWRGSVSGVRWILWL</sequence>
<feature type="compositionally biased region" description="Basic residues" evidence="1">
    <location>
        <begin position="51"/>
        <end position="60"/>
    </location>
</feature>
<feature type="compositionally biased region" description="Basic and acidic residues" evidence="1">
    <location>
        <begin position="654"/>
        <end position="664"/>
    </location>
</feature>